<reference evidence="1 2" key="1">
    <citation type="submission" date="2016-11" db="EMBL/GenBank/DDBJ databases">
        <authorList>
            <person name="Manzoor S."/>
        </authorList>
    </citation>
    <scope>NUCLEOTIDE SEQUENCE [LARGE SCALE GENOMIC DNA]</scope>
    <source>
        <strain evidence="1">Clostridium ultunense strain Esp</strain>
    </source>
</reference>
<keyword evidence="2" id="KW-1185">Reference proteome</keyword>
<accession>M1Z613</accession>
<dbReference type="EMBL" id="LT669839">
    <property type="protein sequence ID" value="SHD78459.1"/>
    <property type="molecule type" value="Genomic_DNA"/>
</dbReference>
<dbReference type="OrthoDB" id="6692273at2"/>
<evidence type="ECO:0000313" key="1">
    <source>
        <dbReference type="EMBL" id="SHD78459.1"/>
    </source>
</evidence>
<name>M1Z613_9FIRM</name>
<organism evidence="1 2">
    <name type="scientific">[Clostridium] ultunense Esp</name>
    <dbReference type="NCBI Taxonomy" id="1288971"/>
    <lineage>
        <taxon>Bacteria</taxon>
        <taxon>Bacillati</taxon>
        <taxon>Bacillota</taxon>
        <taxon>Tissierellia</taxon>
        <taxon>Tissierellales</taxon>
        <taxon>Tepidimicrobiaceae</taxon>
        <taxon>Schnuerera</taxon>
    </lineage>
</organism>
<gene>
    <name evidence="1" type="ORF">CUESP1_3133</name>
</gene>
<protein>
    <submittedName>
        <fullName evidence="1">Uncharacterized protein</fullName>
    </submittedName>
</protein>
<dbReference type="HOGENOM" id="CLU_3166724_0_0_9"/>
<evidence type="ECO:0000313" key="2">
    <source>
        <dbReference type="Proteomes" id="UP000245423"/>
    </source>
</evidence>
<proteinExistence type="predicted"/>
<sequence>MSYPKDCGNAVFIDESNFAFCDIFKFNEFGKNAKVKEVSSYVIRLSK</sequence>
<dbReference type="RefSeq" id="WP_005582844.1">
    <property type="nucleotide sequence ID" value="NZ_LT669839.1"/>
</dbReference>
<dbReference type="AlphaFoldDB" id="M1Z613"/>
<dbReference type="Proteomes" id="UP000245423">
    <property type="component" value="Chromosome 1"/>
</dbReference>